<accession>A0AAV6M8Y8</accession>
<dbReference type="Pfam" id="PF08617">
    <property type="entry name" value="CGI-121"/>
    <property type="match status" value="1"/>
</dbReference>
<evidence type="ECO:0000313" key="3">
    <source>
        <dbReference type="Proteomes" id="UP000685013"/>
    </source>
</evidence>
<keyword evidence="1" id="KW-0539">Nucleus</keyword>
<protein>
    <submittedName>
        <fullName evidence="2">Uncharacterized protein</fullName>
    </submittedName>
</protein>
<name>A0AAV6M8Y8_9ROSI</name>
<comment type="caution">
    <text evidence="2">The sequence shown here is derived from an EMBL/GenBank/DDBJ whole genome shotgun (WGS) entry which is preliminary data.</text>
</comment>
<dbReference type="EMBL" id="JAGKQH010000016">
    <property type="protein sequence ID" value="KAG6576954.1"/>
    <property type="molecule type" value="Genomic_DNA"/>
</dbReference>
<comment type="similarity">
    <text evidence="1">Belongs to the CGI121/TPRKB family.</text>
</comment>
<dbReference type="GO" id="GO:0005634">
    <property type="term" value="C:nucleus"/>
    <property type="evidence" value="ECO:0007669"/>
    <property type="project" value="TreeGrafter"/>
</dbReference>
<reference evidence="2 3" key="1">
    <citation type="journal article" date="2021" name="Hortic Res">
        <title>The domestication of Cucurbita argyrosperma as revealed by the genome of its wild relative.</title>
        <authorList>
            <person name="Barrera-Redondo J."/>
            <person name="Sanchez-de la Vega G."/>
            <person name="Aguirre-Liguori J.A."/>
            <person name="Castellanos-Morales G."/>
            <person name="Gutierrez-Guerrero Y.T."/>
            <person name="Aguirre-Dugua X."/>
            <person name="Aguirre-Planter E."/>
            <person name="Tenaillon M.I."/>
            <person name="Lira-Saade R."/>
            <person name="Eguiarte L.E."/>
        </authorList>
    </citation>
    <scope>NUCLEOTIDE SEQUENCE [LARGE SCALE GENOMIC DNA]</scope>
    <source>
        <strain evidence="2">JBR-2021</strain>
    </source>
</reference>
<organism evidence="2 3">
    <name type="scientific">Cucurbita argyrosperma subsp. sororia</name>
    <dbReference type="NCBI Taxonomy" id="37648"/>
    <lineage>
        <taxon>Eukaryota</taxon>
        <taxon>Viridiplantae</taxon>
        <taxon>Streptophyta</taxon>
        <taxon>Embryophyta</taxon>
        <taxon>Tracheophyta</taxon>
        <taxon>Spermatophyta</taxon>
        <taxon>Magnoliopsida</taxon>
        <taxon>eudicotyledons</taxon>
        <taxon>Gunneridae</taxon>
        <taxon>Pentapetalae</taxon>
        <taxon>rosids</taxon>
        <taxon>fabids</taxon>
        <taxon>Cucurbitales</taxon>
        <taxon>Cucurbitaceae</taxon>
        <taxon>Cucurbiteae</taxon>
        <taxon>Cucurbita</taxon>
    </lineage>
</organism>
<dbReference type="PANTHER" id="PTHR15840:SF10">
    <property type="entry name" value="EKC_KEOPS COMPLEX SUBUNIT TPRKB"/>
    <property type="match status" value="1"/>
</dbReference>
<proteinExistence type="inferred from homology"/>
<dbReference type="InterPro" id="IPR013926">
    <property type="entry name" value="CGI121/TPRKB"/>
</dbReference>
<gene>
    <name evidence="2" type="ORF">SDJN03_24528</name>
</gene>
<evidence type="ECO:0000256" key="1">
    <source>
        <dbReference type="RuleBase" id="RU004398"/>
    </source>
</evidence>
<sequence>MQAGTLEPEAAFLDASLLWFYFVCLRNPPPPLFYTCIQVEGFSVYNYSGSKHITEFLKRCGISGSSSHALVARFNASPDEMKAIEKLVHGKEINLEELGERADQAWIRKHFKITGPELTVSSSHVESLRGMPCSCKTCNKFHLWLLAHSHSSIGECIDLFYSTITFRLMMSIWNVQMIMLFMSDGK</sequence>
<dbReference type="GO" id="GO:0000408">
    <property type="term" value="C:EKC/KEOPS complex"/>
    <property type="evidence" value="ECO:0007669"/>
    <property type="project" value="TreeGrafter"/>
</dbReference>
<dbReference type="AlphaFoldDB" id="A0AAV6M8Y8"/>
<dbReference type="Proteomes" id="UP000685013">
    <property type="component" value="Chromosome 16"/>
</dbReference>
<dbReference type="PANTHER" id="PTHR15840">
    <property type="entry name" value="CGI-121 FAMILY MEMBER"/>
    <property type="match status" value="1"/>
</dbReference>
<dbReference type="GO" id="GO:0005829">
    <property type="term" value="C:cytosol"/>
    <property type="evidence" value="ECO:0007669"/>
    <property type="project" value="TreeGrafter"/>
</dbReference>
<keyword evidence="3" id="KW-1185">Reference proteome</keyword>
<evidence type="ECO:0000313" key="2">
    <source>
        <dbReference type="EMBL" id="KAG6576954.1"/>
    </source>
</evidence>
<feature type="non-terminal residue" evidence="2">
    <location>
        <position position="1"/>
    </location>
</feature>
<dbReference type="GO" id="GO:0002949">
    <property type="term" value="P:tRNA threonylcarbamoyladenosine modification"/>
    <property type="evidence" value="ECO:0007669"/>
    <property type="project" value="TreeGrafter"/>
</dbReference>